<evidence type="ECO:0000256" key="3">
    <source>
        <dbReference type="ARBA" id="ARBA00022490"/>
    </source>
</evidence>
<dbReference type="GO" id="GO:0005737">
    <property type="term" value="C:cytoplasm"/>
    <property type="evidence" value="ECO:0007669"/>
    <property type="project" value="UniProtKB-SubCell"/>
</dbReference>
<organism evidence="12 13">
    <name type="scientific">Desulfovibrio porci</name>
    <dbReference type="NCBI Taxonomy" id="2605782"/>
    <lineage>
        <taxon>Bacteria</taxon>
        <taxon>Pseudomonadati</taxon>
        <taxon>Thermodesulfobacteriota</taxon>
        <taxon>Desulfovibrionia</taxon>
        <taxon>Desulfovibrionales</taxon>
        <taxon>Desulfovibrionaceae</taxon>
        <taxon>Desulfovibrio</taxon>
    </lineage>
</organism>
<keyword evidence="5 9" id="KW-0808">Transferase</keyword>
<evidence type="ECO:0000313" key="13">
    <source>
        <dbReference type="Proteomes" id="UP000477488"/>
    </source>
</evidence>
<keyword evidence="6 9" id="KW-0227">DNA damage</keyword>
<feature type="active site" description="Nucleophile; methyl group acceptor" evidence="9">
    <location>
        <position position="132"/>
    </location>
</feature>
<comment type="similarity">
    <text evidence="2 9">Belongs to the MGMT family.</text>
</comment>
<evidence type="ECO:0000256" key="7">
    <source>
        <dbReference type="ARBA" id="ARBA00023204"/>
    </source>
</evidence>
<comment type="caution">
    <text evidence="12">The sequence shown here is derived from an EMBL/GenBank/DDBJ whole genome shotgun (WGS) entry which is preliminary data.</text>
</comment>
<keyword evidence="13" id="KW-1185">Reference proteome</keyword>
<dbReference type="GO" id="GO:0003908">
    <property type="term" value="F:methylated-DNA-[protein]-cysteine S-methyltransferase activity"/>
    <property type="evidence" value="ECO:0007669"/>
    <property type="project" value="UniProtKB-UniRule"/>
</dbReference>
<comment type="miscellaneous">
    <text evidence="9">This enzyme catalyzes only one turnover and therefore is not strictly catalytic. According to one definition, an enzyme is a biocatalyst that acts repeatedly and over many reaction cycles.</text>
</comment>
<keyword evidence="4 9" id="KW-0489">Methyltransferase</keyword>
<dbReference type="InterPro" id="IPR036217">
    <property type="entry name" value="MethylDNA_cys_MeTrfase_DNAb"/>
</dbReference>
<dbReference type="InterPro" id="IPR014048">
    <property type="entry name" value="MethylDNA_cys_MeTrfase_DNA-bd"/>
</dbReference>
<gene>
    <name evidence="12" type="ORF">FYJ44_10720</name>
</gene>
<dbReference type="GO" id="GO:0032259">
    <property type="term" value="P:methylation"/>
    <property type="evidence" value="ECO:0007669"/>
    <property type="project" value="UniProtKB-KW"/>
</dbReference>
<evidence type="ECO:0000256" key="5">
    <source>
        <dbReference type="ARBA" id="ARBA00022679"/>
    </source>
</evidence>
<dbReference type="PROSITE" id="PS00374">
    <property type="entry name" value="MGMT"/>
    <property type="match status" value="1"/>
</dbReference>
<dbReference type="InterPro" id="IPR036388">
    <property type="entry name" value="WH-like_DNA-bd_sf"/>
</dbReference>
<dbReference type="HAMAP" id="MF_00772">
    <property type="entry name" value="OGT"/>
    <property type="match status" value="1"/>
</dbReference>
<dbReference type="PANTHER" id="PTHR10815">
    <property type="entry name" value="METHYLATED-DNA--PROTEIN-CYSTEINE METHYLTRANSFERASE"/>
    <property type="match status" value="1"/>
</dbReference>
<dbReference type="Proteomes" id="UP000477488">
    <property type="component" value="Unassembled WGS sequence"/>
</dbReference>
<dbReference type="CDD" id="cd06445">
    <property type="entry name" value="ATase"/>
    <property type="match status" value="1"/>
</dbReference>
<evidence type="ECO:0000256" key="8">
    <source>
        <dbReference type="ARBA" id="ARBA00049348"/>
    </source>
</evidence>
<comment type="catalytic activity">
    <reaction evidence="1 9">
        <text>a 4-O-methyl-thymidine in DNA + L-cysteinyl-[protein] = a thymidine in DNA + S-methyl-L-cysteinyl-[protein]</text>
        <dbReference type="Rhea" id="RHEA:53428"/>
        <dbReference type="Rhea" id="RHEA-COMP:10131"/>
        <dbReference type="Rhea" id="RHEA-COMP:10132"/>
        <dbReference type="Rhea" id="RHEA-COMP:13555"/>
        <dbReference type="Rhea" id="RHEA-COMP:13556"/>
        <dbReference type="ChEBI" id="CHEBI:29950"/>
        <dbReference type="ChEBI" id="CHEBI:82612"/>
        <dbReference type="ChEBI" id="CHEBI:137386"/>
        <dbReference type="ChEBI" id="CHEBI:137387"/>
        <dbReference type="EC" id="2.1.1.63"/>
    </reaction>
</comment>
<dbReference type="EC" id="2.1.1.63" evidence="9"/>
<feature type="domain" description="Methylated-DNA-[protein]-cysteine S-methyltransferase DNA binding" evidence="10">
    <location>
        <begin position="81"/>
        <end position="160"/>
    </location>
</feature>
<feature type="domain" description="Methylguanine DNA methyltransferase ribonuclease-like" evidence="11">
    <location>
        <begin position="12"/>
        <end position="77"/>
    </location>
</feature>
<comment type="function">
    <text evidence="9">Involved in the cellular defense against the biological effects of O6-methylguanine (O6-MeG) and O4-methylthymine (O4-MeT) in DNA. Repairs the methylated nucleobase in DNA by stoichiometrically transferring the methyl group to a cysteine residue in the enzyme. This is a suicide reaction: the enzyme is irreversibly inactivated.</text>
</comment>
<evidence type="ECO:0000256" key="9">
    <source>
        <dbReference type="HAMAP-Rule" id="MF_00772"/>
    </source>
</evidence>
<dbReference type="NCBIfam" id="TIGR00589">
    <property type="entry name" value="ogt"/>
    <property type="match status" value="1"/>
</dbReference>
<reference evidence="12 13" key="1">
    <citation type="submission" date="2019-09" db="EMBL/GenBank/DDBJ databases">
        <title>In-depth cultivation of the pig gut microbiome towards novel bacterial diversity and tailored functional studies.</title>
        <authorList>
            <person name="Wylensek D."/>
            <person name="Hitch T.C.A."/>
            <person name="Clavel T."/>
        </authorList>
    </citation>
    <scope>NUCLEOTIDE SEQUENCE [LARGE SCALE GENOMIC DNA]</scope>
    <source>
        <strain evidence="12 13">PG-178-WT-4</strain>
    </source>
</reference>
<evidence type="ECO:0000256" key="4">
    <source>
        <dbReference type="ARBA" id="ARBA00022603"/>
    </source>
</evidence>
<keyword evidence="7 9" id="KW-0234">DNA repair</keyword>
<dbReference type="GO" id="GO:0006307">
    <property type="term" value="P:DNA alkylation repair"/>
    <property type="evidence" value="ECO:0007669"/>
    <property type="project" value="UniProtKB-UniRule"/>
</dbReference>
<dbReference type="RefSeq" id="WP_154511942.1">
    <property type="nucleotide sequence ID" value="NZ_VUMH01000011.1"/>
</dbReference>
<dbReference type="PANTHER" id="PTHR10815:SF5">
    <property type="entry name" value="METHYLATED-DNA--PROTEIN-CYSTEINE METHYLTRANSFERASE"/>
    <property type="match status" value="1"/>
</dbReference>
<evidence type="ECO:0000256" key="2">
    <source>
        <dbReference type="ARBA" id="ARBA00008711"/>
    </source>
</evidence>
<name>A0A6L5XMJ1_9BACT</name>
<dbReference type="InterPro" id="IPR008332">
    <property type="entry name" value="MethylG_MeTrfase_N"/>
</dbReference>
<dbReference type="EMBL" id="VUMH01000011">
    <property type="protein sequence ID" value="MSS28494.1"/>
    <property type="molecule type" value="Genomic_DNA"/>
</dbReference>
<dbReference type="Gene3D" id="1.10.10.10">
    <property type="entry name" value="Winged helix-like DNA-binding domain superfamily/Winged helix DNA-binding domain"/>
    <property type="match status" value="1"/>
</dbReference>
<evidence type="ECO:0000259" key="10">
    <source>
        <dbReference type="Pfam" id="PF01035"/>
    </source>
</evidence>
<dbReference type="SUPFAM" id="SSF46767">
    <property type="entry name" value="Methylated DNA-protein cysteine methyltransferase, C-terminal domain"/>
    <property type="match status" value="1"/>
</dbReference>
<comment type="subcellular location">
    <subcellularLocation>
        <location evidence="9">Cytoplasm</location>
    </subcellularLocation>
</comment>
<comment type="catalytic activity">
    <reaction evidence="8 9">
        <text>a 6-O-methyl-2'-deoxyguanosine in DNA + L-cysteinyl-[protein] = S-methyl-L-cysteinyl-[protein] + a 2'-deoxyguanosine in DNA</text>
        <dbReference type="Rhea" id="RHEA:24000"/>
        <dbReference type="Rhea" id="RHEA-COMP:10131"/>
        <dbReference type="Rhea" id="RHEA-COMP:10132"/>
        <dbReference type="Rhea" id="RHEA-COMP:11367"/>
        <dbReference type="Rhea" id="RHEA-COMP:11368"/>
        <dbReference type="ChEBI" id="CHEBI:29950"/>
        <dbReference type="ChEBI" id="CHEBI:82612"/>
        <dbReference type="ChEBI" id="CHEBI:85445"/>
        <dbReference type="ChEBI" id="CHEBI:85448"/>
        <dbReference type="EC" id="2.1.1.63"/>
    </reaction>
</comment>
<dbReference type="Gene3D" id="3.30.160.70">
    <property type="entry name" value="Methylated DNA-protein cysteine methyltransferase domain"/>
    <property type="match status" value="1"/>
</dbReference>
<dbReference type="SUPFAM" id="SSF53155">
    <property type="entry name" value="Methylated DNA-protein cysteine methyltransferase domain"/>
    <property type="match status" value="1"/>
</dbReference>
<dbReference type="AlphaFoldDB" id="A0A6L5XMJ1"/>
<dbReference type="InterPro" id="IPR023546">
    <property type="entry name" value="MGMT"/>
</dbReference>
<protein>
    <recommendedName>
        <fullName evidence="9">Methylated-DNA--protein-cysteine methyltransferase</fullName>
        <ecNumber evidence="9">2.1.1.63</ecNumber>
    </recommendedName>
    <alternativeName>
        <fullName evidence="9">6-O-methylguanine-DNA methyltransferase</fullName>
        <shortName evidence="9">MGMT</shortName>
    </alternativeName>
    <alternativeName>
        <fullName evidence="9">O-6-methylguanine-DNA-alkyltransferase</fullName>
    </alternativeName>
</protein>
<dbReference type="Pfam" id="PF01035">
    <property type="entry name" value="DNA_binding_1"/>
    <property type="match status" value="1"/>
</dbReference>
<accession>A0A6L5XMJ1</accession>
<evidence type="ECO:0000313" key="12">
    <source>
        <dbReference type="EMBL" id="MSS28494.1"/>
    </source>
</evidence>
<evidence type="ECO:0000259" key="11">
    <source>
        <dbReference type="Pfam" id="PF02870"/>
    </source>
</evidence>
<evidence type="ECO:0000256" key="1">
    <source>
        <dbReference type="ARBA" id="ARBA00001286"/>
    </source>
</evidence>
<sequence>MKYTQQYDLSLIGGVSLVEEDGRILALDLIRKDGGVKSGPLAADAAREETPLLREARRQLEAYLEGRLRDFDLPLAPRGTPFQLKVWRALTRIPYGETRSYKQIAEAVDCPRGCRAVGMANNRNPISIVIPCHRVIGADGALVGYGGGLPVKECLLRLEGSL</sequence>
<evidence type="ECO:0000256" key="6">
    <source>
        <dbReference type="ARBA" id="ARBA00022763"/>
    </source>
</evidence>
<dbReference type="FunFam" id="1.10.10.10:FF:000214">
    <property type="entry name" value="Methylated-DNA--protein-cysteine methyltransferase"/>
    <property type="match status" value="1"/>
</dbReference>
<dbReference type="InterPro" id="IPR001497">
    <property type="entry name" value="MethylDNA_cys_MeTrfase_AS"/>
</dbReference>
<keyword evidence="3 9" id="KW-0963">Cytoplasm</keyword>
<dbReference type="Pfam" id="PF02870">
    <property type="entry name" value="Methyltransf_1N"/>
    <property type="match status" value="1"/>
</dbReference>
<proteinExistence type="inferred from homology"/>
<dbReference type="InterPro" id="IPR036631">
    <property type="entry name" value="MGMT_N_sf"/>
</dbReference>